<feature type="compositionally biased region" description="Basic and acidic residues" evidence="1">
    <location>
        <begin position="1"/>
        <end position="12"/>
    </location>
</feature>
<feature type="region of interest" description="Disordered" evidence="1">
    <location>
        <begin position="1"/>
        <end position="29"/>
    </location>
</feature>
<dbReference type="AlphaFoldDB" id="A0A382CEE0"/>
<proteinExistence type="predicted"/>
<gene>
    <name evidence="2" type="ORF">METZ01_LOCUS177046</name>
</gene>
<organism evidence="2">
    <name type="scientific">marine metagenome</name>
    <dbReference type="NCBI Taxonomy" id="408172"/>
    <lineage>
        <taxon>unclassified sequences</taxon>
        <taxon>metagenomes</taxon>
        <taxon>ecological metagenomes</taxon>
    </lineage>
</organism>
<dbReference type="EMBL" id="UINC01034015">
    <property type="protein sequence ID" value="SVB24192.1"/>
    <property type="molecule type" value="Genomic_DNA"/>
</dbReference>
<evidence type="ECO:0000256" key="1">
    <source>
        <dbReference type="SAM" id="MobiDB-lite"/>
    </source>
</evidence>
<sequence>MRAAKVRDRKQAAENVYTQRQYELNHDDH</sequence>
<protein>
    <submittedName>
        <fullName evidence="2">Uncharacterized protein</fullName>
    </submittedName>
</protein>
<reference evidence="2" key="1">
    <citation type="submission" date="2018-05" db="EMBL/GenBank/DDBJ databases">
        <authorList>
            <person name="Lanie J.A."/>
            <person name="Ng W.-L."/>
            <person name="Kazmierczak K.M."/>
            <person name="Andrzejewski T.M."/>
            <person name="Davidsen T.M."/>
            <person name="Wayne K.J."/>
            <person name="Tettelin H."/>
            <person name="Glass J.I."/>
            <person name="Rusch D."/>
            <person name="Podicherti R."/>
            <person name="Tsui H.-C.T."/>
            <person name="Winkler M.E."/>
        </authorList>
    </citation>
    <scope>NUCLEOTIDE SEQUENCE</scope>
</reference>
<name>A0A382CEE0_9ZZZZ</name>
<evidence type="ECO:0000313" key="2">
    <source>
        <dbReference type="EMBL" id="SVB24192.1"/>
    </source>
</evidence>
<accession>A0A382CEE0</accession>